<feature type="DNA-binding region" description="H-T-H motif" evidence="5">
    <location>
        <begin position="38"/>
        <end position="57"/>
    </location>
</feature>
<evidence type="ECO:0000256" key="3">
    <source>
        <dbReference type="ARBA" id="ARBA00023125"/>
    </source>
</evidence>
<dbReference type="AlphaFoldDB" id="A0A1M4E644"/>
<name>A0A1M4E644_9ACTN</name>
<organism evidence="7">
    <name type="scientific">Nonomuraea gerenzanensis</name>
    <dbReference type="NCBI Taxonomy" id="93944"/>
    <lineage>
        <taxon>Bacteria</taxon>
        <taxon>Bacillati</taxon>
        <taxon>Actinomycetota</taxon>
        <taxon>Actinomycetes</taxon>
        <taxon>Streptosporangiales</taxon>
        <taxon>Streptosporangiaceae</taxon>
        <taxon>Nonomuraea</taxon>
    </lineage>
</organism>
<evidence type="ECO:0000256" key="2">
    <source>
        <dbReference type="ARBA" id="ARBA00023015"/>
    </source>
</evidence>
<dbReference type="SUPFAM" id="SSF48498">
    <property type="entry name" value="Tetracyclin repressor-like, C-terminal domain"/>
    <property type="match status" value="1"/>
</dbReference>
<evidence type="ECO:0000313" key="7">
    <source>
        <dbReference type="EMBL" id="SBO94242.1"/>
    </source>
</evidence>
<evidence type="ECO:0000256" key="1">
    <source>
        <dbReference type="ARBA" id="ARBA00022491"/>
    </source>
</evidence>
<dbReference type="PANTHER" id="PTHR30055:SF234">
    <property type="entry name" value="HTH-TYPE TRANSCRIPTIONAL REGULATOR BETI"/>
    <property type="match status" value="1"/>
</dbReference>
<dbReference type="Gene3D" id="1.10.357.10">
    <property type="entry name" value="Tetracycline Repressor, domain 2"/>
    <property type="match status" value="1"/>
</dbReference>
<keyword evidence="2" id="KW-0805">Transcription regulation</keyword>
<keyword evidence="1" id="KW-0678">Repressor</keyword>
<evidence type="ECO:0000259" key="6">
    <source>
        <dbReference type="PROSITE" id="PS50977"/>
    </source>
</evidence>
<dbReference type="InterPro" id="IPR009057">
    <property type="entry name" value="Homeodomain-like_sf"/>
</dbReference>
<dbReference type="PRINTS" id="PR00455">
    <property type="entry name" value="HTHTETR"/>
</dbReference>
<dbReference type="GO" id="GO:0003700">
    <property type="term" value="F:DNA-binding transcription factor activity"/>
    <property type="evidence" value="ECO:0007669"/>
    <property type="project" value="TreeGrafter"/>
</dbReference>
<dbReference type="EMBL" id="LT559118">
    <property type="protein sequence ID" value="SBO94242.1"/>
    <property type="molecule type" value="Genomic_DNA"/>
</dbReference>
<gene>
    <name evidence="7" type="ORF">BN4615_P3758</name>
</gene>
<dbReference type="InterPro" id="IPR001647">
    <property type="entry name" value="HTH_TetR"/>
</dbReference>
<dbReference type="SUPFAM" id="SSF46689">
    <property type="entry name" value="Homeodomain-like"/>
    <property type="match status" value="1"/>
</dbReference>
<keyword evidence="4" id="KW-0804">Transcription</keyword>
<dbReference type="InterPro" id="IPR039538">
    <property type="entry name" value="BetI_C"/>
</dbReference>
<reference evidence="7" key="1">
    <citation type="submission" date="2016-04" db="EMBL/GenBank/DDBJ databases">
        <authorList>
            <person name="Evans L.H."/>
            <person name="Alamgir A."/>
            <person name="Owens N."/>
            <person name="Weber N.D."/>
            <person name="Virtaneva K."/>
            <person name="Barbian K."/>
            <person name="Babar A."/>
            <person name="Rosenke K."/>
        </authorList>
    </citation>
    <scope>NUCLEOTIDE SEQUENCE</scope>
    <source>
        <strain evidence="7">Nono1</strain>
    </source>
</reference>
<dbReference type="GO" id="GO:0000976">
    <property type="term" value="F:transcription cis-regulatory region binding"/>
    <property type="evidence" value="ECO:0007669"/>
    <property type="project" value="TreeGrafter"/>
</dbReference>
<accession>A0A1M4E644</accession>
<dbReference type="InterPro" id="IPR050109">
    <property type="entry name" value="HTH-type_TetR-like_transc_reg"/>
</dbReference>
<dbReference type="RefSeq" id="WP_225273387.1">
    <property type="nucleotide sequence ID" value="NZ_CP084058.1"/>
</dbReference>
<dbReference type="InterPro" id="IPR036271">
    <property type="entry name" value="Tet_transcr_reg_TetR-rel_C_sf"/>
</dbReference>
<evidence type="ECO:0000256" key="4">
    <source>
        <dbReference type="ARBA" id="ARBA00023163"/>
    </source>
</evidence>
<protein>
    <submittedName>
        <fullName evidence="7">Transcriptional regulator, TetR family</fullName>
    </submittedName>
</protein>
<sequence>MTAPPGNRGPYAKTAAVRRRVLEACVEAFGETGFYGATMKDLAKRAGISHTGLLHHFPRKEDLLLGVLALRDERGTEFLQSAKVLDPAADPVEILEGMIAVIVDNELQPGLMELHCVVSGEATSPDHPAHAYYAERYRNLRRFYAETFTALAERGLPPSIDPETLATMTVSLINGLQAQWLFDRDTVRVEPAIRRFFRAVIPGLPGEADLGGEGYPSDGRG</sequence>
<dbReference type="PANTHER" id="PTHR30055">
    <property type="entry name" value="HTH-TYPE TRANSCRIPTIONAL REGULATOR RUTR"/>
    <property type="match status" value="1"/>
</dbReference>
<proteinExistence type="predicted"/>
<dbReference type="PROSITE" id="PS50977">
    <property type="entry name" value="HTH_TETR_2"/>
    <property type="match status" value="1"/>
</dbReference>
<dbReference type="Pfam" id="PF00440">
    <property type="entry name" value="TetR_N"/>
    <property type="match status" value="1"/>
</dbReference>
<keyword evidence="3 5" id="KW-0238">DNA-binding</keyword>
<feature type="domain" description="HTH tetR-type" evidence="6">
    <location>
        <begin position="15"/>
        <end position="75"/>
    </location>
</feature>
<dbReference type="Pfam" id="PF13977">
    <property type="entry name" value="TetR_C_6"/>
    <property type="match status" value="1"/>
</dbReference>
<evidence type="ECO:0000256" key="5">
    <source>
        <dbReference type="PROSITE-ProRule" id="PRU00335"/>
    </source>
</evidence>